<comment type="caution">
    <text evidence="2">The sequence shown here is derived from an EMBL/GenBank/DDBJ whole genome shotgun (WGS) entry which is preliminary data.</text>
</comment>
<dbReference type="GO" id="GO:0005085">
    <property type="term" value="F:guanyl-nucleotide exchange factor activity"/>
    <property type="evidence" value="ECO:0007669"/>
    <property type="project" value="UniProtKB-ARBA"/>
</dbReference>
<keyword evidence="3" id="KW-1185">Reference proteome</keyword>
<dbReference type="EMBL" id="JARQWQ010000041">
    <property type="protein sequence ID" value="KAK2559219.1"/>
    <property type="molecule type" value="Genomic_DNA"/>
</dbReference>
<dbReference type="Gene3D" id="3.30.450.200">
    <property type="match status" value="1"/>
</dbReference>
<dbReference type="InterPro" id="IPR036322">
    <property type="entry name" value="WD40_repeat_dom_sf"/>
</dbReference>
<dbReference type="InterPro" id="IPR051696">
    <property type="entry name" value="DENN_Domain_GEFs"/>
</dbReference>
<reference evidence="2" key="1">
    <citation type="journal article" date="2023" name="G3 (Bethesda)">
        <title>Whole genome assembly and annotation of the endangered Caribbean coral Acropora cervicornis.</title>
        <authorList>
            <person name="Selwyn J.D."/>
            <person name="Vollmer S.V."/>
        </authorList>
    </citation>
    <scope>NUCLEOTIDE SEQUENCE</scope>
    <source>
        <strain evidence="2">K2</strain>
    </source>
</reference>
<dbReference type="InterPro" id="IPR001680">
    <property type="entry name" value="WD40_rpt"/>
</dbReference>
<dbReference type="PANTHER" id="PTHR12296">
    <property type="entry name" value="DENN DOMAIN-CONTAINING PROTEIN 4"/>
    <property type="match status" value="1"/>
</dbReference>
<dbReference type="Gene3D" id="3.40.50.11500">
    <property type="match status" value="1"/>
</dbReference>
<dbReference type="SMART" id="SM00799">
    <property type="entry name" value="DENN"/>
    <property type="match status" value="1"/>
</dbReference>
<dbReference type="GO" id="GO:0032483">
    <property type="term" value="P:regulation of Rab protein signal transduction"/>
    <property type="evidence" value="ECO:0007669"/>
    <property type="project" value="TreeGrafter"/>
</dbReference>
<dbReference type="InterPro" id="IPR043153">
    <property type="entry name" value="DENN_C"/>
</dbReference>
<dbReference type="Pfam" id="PF02141">
    <property type="entry name" value="DENN"/>
    <property type="match status" value="1"/>
</dbReference>
<gene>
    <name evidence="2" type="ORF">P5673_018357</name>
</gene>
<evidence type="ECO:0000313" key="2">
    <source>
        <dbReference type="EMBL" id="KAK2559219.1"/>
    </source>
</evidence>
<dbReference type="SMART" id="SM00320">
    <property type="entry name" value="WD40"/>
    <property type="match status" value="3"/>
</dbReference>
<name>A0AAD9V2U4_ACRCE</name>
<dbReference type="InterPro" id="IPR005113">
    <property type="entry name" value="uDENN_dom"/>
</dbReference>
<dbReference type="PANTHER" id="PTHR12296:SF21">
    <property type="entry name" value="DENN DOMAIN-CONTAINING PROTEIN 3"/>
    <property type="match status" value="1"/>
</dbReference>
<dbReference type="AlphaFoldDB" id="A0AAD9V2U4"/>
<dbReference type="InterPro" id="IPR057977">
    <property type="entry name" value="TPR_DENND3"/>
</dbReference>
<dbReference type="Gene3D" id="2.130.10.10">
    <property type="entry name" value="YVTN repeat-like/Quinoprotein amine dehydrogenase"/>
    <property type="match status" value="2"/>
</dbReference>
<dbReference type="InterPro" id="IPR015943">
    <property type="entry name" value="WD40/YVTN_repeat-like_dom_sf"/>
</dbReference>
<accession>A0AAD9V2U4</accession>
<dbReference type="GO" id="GO:0031410">
    <property type="term" value="C:cytoplasmic vesicle"/>
    <property type="evidence" value="ECO:0007669"/>
    <property type="project" value="TreeGrafter"/>
</dbReference>
<proteinExistence type="predicted"/>
<dbReference type="PROSITE" id="PS50211">
    <property type="entry name" value="DENN"/>
    <property type="match status" value="1"/>
</dbReference>
<dbReference type="Pfam" id="PF03456">
    <property type="entry name" value="uDENN"/>
    <property type="match status" value="1"/>
</dbReference>
<sequence length="1278" mass="144945">MENHFKKMCNSLIEICAVVGMDQDTGLIPSSLSPKQRNVSSSNHSYLFSTMFETSVLAQVSGETASFPQTPCEVNGEPFYPKYGVVSSPVKRGAKGRRGSLIHVHGGPKPADLPLSQEVISNLPALCFPDGAFVSKKRKPVSCHSMVFTDIEGNHTYCMSMTFFRGFLLKESEDDRSLGKYELFFMDEDVDERTMQDSSYAVCYVPTCCCLISKKPYFNLMKDCLSCLLPQVLRSDARSFRLALMRFVSQLAMVPIPPAGSLGIEFELCGVRHLVRPAENPETRLIDMELHYPFLYFSLDDILLLISCILTQQRIVFLSSSYSLLTPIIESFFTFIQPFSWSFTYVPILPSNLLDLVDAPGVFIMGCHAQHKHQIHRFVTEVDEVSSIVIADIDEGQVMIHRDAKIPRLPTYATDMFKFRMKNAEIDFERVLVERQTFFNVEELQQERVKFVRKFQQLVLASAQEMILRMFSNIKDVVVQREEDLFFDMENFIESKPFDDKEFYKEVCQSHSFSAFLRDLIRDLDVMAQKVGVVPKLPSTRKRSSTTVSVHVPVIADQFFQNPQADLSIYVLPPFGQEGIYSGRFYGVYSKSLDEKISDLMAKSSSLVANYLYLRGMLRASCGENLEAIDDFFLVSSRNVQLFPKKIVQEILCKLKDAELEKLRTRQYWRKAETLRMQAEEKQDFRRDRKEVLTSAIPSAPLTLSEFVKHVSRLQIADSRDAGKRLFHALTFSSKVEAVEPEAFAAFYEAYTMATSEATSFSLRNIRLEEDEDILKISKLIRTDRGMGFLVLTKYRLFLLENGTQSCDTIISVKDIRNVEITFPTRLLRRTASIQVTSESKPSFSFVAWITGENEFWRDCLLEMKAGYSMACGFKDLAIIGHAAKNVIIADVLRQCDFPEESVSLVFCFNTQKDSNNQLSDHTRKTLLKRVTLPLQDIEKATVESLIYLPASKDSSEKVWCAMGSSGVIVVIDGAALEYEKHMSYAKERVTCLLTVGQHHVWAGCLDNTIYVVDIFTGEADQQLSGHRDSLSHMLQTEDERGVNTVWSASSNGQIVGWDPVTLTAKKELQVKLGRKDEKTLHWFCAVGRTFWCATRFSVYVLDYVRDKEGTKVLTPMQDKQMSIDCACVVSMFEFCQVWVACDKRAHIVTWNTATYEKKERTLCKCKDCSICKCGGFTKMMEVGEQVWVGSKSGTIYVMSKTVDLEMELSLHEDRIRAMCITDHGLVITGPGSRDGRIAVWKSHLAECSAPKVVKVDTAPCEVDGFQMIRRTSSLSST</sequence>
<feature type="domain" description="UDENN" evidence="1">
    <location>
        <begin position="82"/>
        <end position="529"/>
    </location>
</feature>
<dbReference type="Pfam" id="PF25570">
    <property type="entry name" value="TPR_DENND3"/>
    <property type="match status" value="1"/>
</dbReference>
<evidence type="ECO:0000259" key="1">
    <source>
        <dbReference type="PROSITE" id="PS50211"/>
    </source>
</evidence>
<reference evidence="2" key="2">
    <citation type="journal article" date="2023" name="Science">
        <title>Genomic signatures of disease resistance in endangered staghorn corals.</title>
        <authorList>
            <person name="Vollmer S.V."/>
            <person name="Selwyn J.D."/>
            <person name="Despard B.A."/>
            <person name="Roesel C.L."/>
        </authorList>
    </citation>
    <scope>NUCLEOTIDE SEQUENCE</scope>
    <source>
        <strain evidence="2">K2</strain>
    </source>
</reference>
<dbReference type="SUPFAM" id="SSF50978">
    <property type="entry name" value="WD40 repeat-like"/>
    <property type="match status" value="1"/>
</dbReference>
<dbReference type="InterPro" id="IPR001194">
    <property type="entry name" value="cDENN_dom"/>
</dbReference>
<dbReference type="InterPro" id="IPR037516">
    <property type="entry name" value="Tripartite_DENN"/>
</dbReference>
<protein>
    <submittedName>
        <fullName evidence="2">DENN domain-containing protein 3</fullName>
    </submittedName>
</protein>
<organism evidence="2 3">
    <name type="scientific">Acropora cervicornis</name>
    <name type="common">Staghorn coral</name>
    <dbReference type="NCBI Taxonomy" id="6130"/>
    <lineage>
        <taxon>Eukaryota</taxon>
        <taxon>Metazoa</taxon>
        <taxon>Cnidaria</taxon>
        <taxon>Anthozoa</taxon>
        <taxon>Hexacorallia</taxon>
        <taxon>Scleractinia</taxon>
        <taxon>Astrocoeniina</taxon>
        <taxon>Acroporidae</taxon>
        <taxon>Acropora</taxon>
    </lineage>
</organism>
<evidence type="ECO:0000313" key="3">
    <source>
        <dbReference type="Proteomes" id="UP001249851"/>
    </source>
</evidence>
<dbReference type="Proteomes" id="UP001249851">
    <property type="component" value="Unassembled WGS sequence"/>
</dbReference>